<keyword evidence="3" id="KW-1185">Reference proteome</keyword>
<dbReference type="EMBL" id="JBDODL010001359">
    <property type="protein sequence ID" value="MES1921451.1"/>
    <property type="molecule type" value="Genomic_DNA"/>
</dbReference>
<name>A0ABV2AP56_9EUKA</name>
<reference evidence="2 3" key="1">
    <citation type="journal article" date="2024" name="BMC Biol.">
        <title>Comparative genomics of Ascetosporea gives new insight into the evolutionary basis for animal parasitism in Rhizaria.</title>
        <authorList>
            <person name="Hiltunen Thoren M."/>
            <person name="Onut-Brannstrom I."/>
            <person name="Alfjorden A."/>
            <person name="Peckova H."/>
            <person name="Swords F."/>
            <person name="Hooper C."/>
            <person name="Holzer A.S."/>
            <person name="Bass D."/>
            <person name="Burki F."/>
        </authorList>
    </citation>
    <scope>NUCLEOTIDE SEQUENCE [LARGE SCALE GENOMIC DNA]</scope>
    <source>
        <strain evidence="2">20-A016</strain>
    </source>
</reference>
<feature type="transmembrane region" description="Helical" evidence="1">
    <location>
        <begin position="134"/>
        <end position="153"/>
    </location>
</feature>
<feature type="non-terminal residue" evidence="2">
    <location>
        <position position="1"/>
    </location>
</feature>
<protein>
    <submittedName>
        <fullName evidence="2">Uncharacterized protein</fullName>
    </submittedName>
</protein>
<keyword evidence="1" id="KW-1133">Transmembrane helix</keyword>
<proteinExistence type="predicted"/>
<evidence type="ECO:0000256" key="1">
    <source>
        <dbReference type="SAM" id="Phobius"/>
    </source>
</evidence>
<comment type="caution">
    <text evidence="2">The sequence shown here is derived from an EMBL/GenBank/DDBJ whole genome shotgun (WGS) entry which is preliminary data.</text>
</comment>
<keyword evidence="1" id="KW-0472">Membrane</keyword>
<evidence type="ECO:0000313" key="2">
    <source>
        <dbReference type="EMBL" id="MES1921451.1"/>
    </source>
</evidence>
<dbReference type="Proteomes" id="UP001439008">
    <property type="component" value="Unassembled WGS sequence"/>
</dbReference>
<sequence length="156" mass="17946">KGVTASQYAELYGHIELFSYLRDFPLSPSKKSPSKKNLFDNSRLTIKDTDDDLLYLSEESANCETSLSGDYLDKEIKSDSEILLETHSDASDSSEEQNVGNLAFRQNNKNLLKHFENVNKRLFKFEQKSGKCNFYIKTAICGIFISIIFRFLIKFF</sequence>
<evidence type="ECO:0000313" key="3">
    <source>
        <dbReference type="Proteomes" id="UP001439008"/>
    </source>
</evidence>
<keyword evidence="1" id="KW-0812">Transmembrane</keyword>
<organism evidence="2 3">
    <name type="scientific">Bonamia ostreae</name>
    <dbReference type="NCBI Taxonomy" id="126728"/>
    <lineage>
        <taxon>Eukaryota</taxon>
        <taxon>Sar</taxon>
        <taxon>Rhizaria</taxon>
        <taxon>Endomyxa</taxon>
        <taxon>Ascetosporea</taxon>
        <taxon>Haplosporida</taxon>
        <taxon>Bonamia</taxon>
    </lineage>
</organism>
<gene>
    <name evidence="2" type="ORF">MHBO_002985</name>
</gene>
<accession>A0ABV2AP56</accession>